<evidence type="ECO:0000313" key="1">
    <source>
        <dbReference type="EMBL" id="HJC38167.1"/>
    </source>
</evidence>
<protein>
    <submittedName>
        <fullName evidence="1">Uncharacterized protein</fullName>
    </submittedName>
</protein>
<sequence>MRQYQLKETKEITKIICNKCGREIPAAGGYAREGIFSADCVWGYFSNKDGEKHSFDLCESCYDELLKTFLIPAEIEK</sequence>
<name>A0A9D2NUI1_9FIRM</name>
<evidence type="ECO:0000313" key="2">
    <source>
        <dbReference type="Proteomes" id="UP000823894"/>
    </source>
</evidence>
<dbReference type="AlphaFoldDB" id="A0A9D2NUI1"/>
<reference evidence="1" key="2">
    <citation type="submission" date="2021-04" db="EMBL/GenBank/DDBJ databases">
        <authorList>
            <person name="Gilroy R."/>
        </authorList>
    </citation>
    <scope>NUCLEOTIDE SEQUENCE</scope>
    <source>
        <strain evidence="1">ChiGjej1B1-1692</strain>
    </source>
</reference>
<reference evidence="1" key="1">
    <citation type="journal article" date="2021" name="PeerJ">
        <title>Extensive microbial diversity within the chicken gut microbiome revealed by metagenomics and culture.</title>
        <authorList>
            <person name="Gilroy R."/>
            <person name="Ravi A."/>
            <person name="Getino M."/>
            <person name="Pursley I."/>
            <person name="Horton D.L."/>
            <person name="Alikhan N.F."/>
            <person name="Baker D."/>
            <person name="Gharbi K."/>
            <person name="Hall N."/>
            <person name="Watson M."/>
            <person name="Adriaenssens E.M."/>
            <person name="Foster-Nyarko E."/>
            <person name="Jarju S."/>
            <person name="Secka A."/>
            <person name="Antonio M."/>
            <person name="Oren A."/>
            <person name="Chaudhuri R.R."/>
            <person name="La Ragione R."/>
            <person name="Hildebrand F."/>
            <person name="Pallen M.J."/>
        </authorList>
    </citation>
    <scope>NUCLEOTIDE SEQUENCE</scope>
    <source>
        <strain evidence="1">ChiGjej1B1-1692</strain>
    </source>
</reference>
<dbReference type="EMBL" id="DWWK01000045">
    <property type="protein sequence ID" value="HJC38167.1"/>
    <property type="molecule type" value="Genomic_DNA"/>
</dbReference>
<gene>
    <name evidence="1" type="ORF">H9757_03735</name>
</gene>
<comment type="caution">
    <text evidence="1">The sequence shown here is derived from an EMBL/GenBank/DDBJ whole genome shotgun (WGS) entry which is preliminary data.</text>
</comment>
<organism evidence="1 2">
    <name type="scientific">Candidatus Mediterraneibacter faecigallinarum</name>
    <dbReference type="NCBI Taxonomy" id="2838669"/>
    <lineage>
        <taxon>Bacteria</taxon>
        <taxon>Bacillati</taxon>
        <taxon>Bacillota</taxon>
        <taxon>Clostridia</taxon>
        <taxon>Lachnospirales</taxon>
        <taxon>Lachnospiraceae</taxon>
        <taxon>Mediterraneibacter</taxon>
    </lineage>
</organism>
<accession>A0A9D2NUI1</accession>
<dbReference type="Proteomes" id="UP000823894">
    <property type="component" value="Unassembled WGS sequence"/>
</dbReference>
<proteinExistence type="predicted"/>